<gene>
    <name evidence="1" type="ORF">E2C01_102855</name>
</gene>
<reference evidence="1 2" key="1">
    <citation type="submission" date="2019-05" db="EMBL/GenBank/DDBJ databases">
        <title>Another draft genome of Portunus trituberculatus and its Hox gene families provides insights of decapod evolution.</title>
        <authorList>
            <person name="Jeong J.-H."/>
            <person name="Song I."/>
            <person name="Kim S."/>
            <person name="Choi T."/>
            <person name="Kim D."/>
            <person name="Ryu S."/>
            <person name="Kim W."/>
        </authorList>
    </citation>
    <scope>NUCLEOTIDE SEQUENCE [LARGE SCALE GENOMIC DNA]</scope>
    <source>
        <tissue evidence="1">Muscle</tissue>
    </source>
</reference>
<organism evidence="1 2">
    <name type="scientific">Portunus trituberculatus</name>
    <name type="common">Swimming crab</name>
    <name type="synonym">Neptunus trituberculatus</name>
    <dbReference type="NCBI Taxonomy" id="210409"/>
    <lineage>
        <taxon>Eukaryota</taxon>
        <taxon>Metazoa</taxon>
        <taxon>Ecdysozoa</taxon>
        <taxon>Arthropoda</taxon>
        <taxon>Crustacea</taxon>
        <taxon>Multicrustacea</taxon>
        <taxon>Malacostraca</taxon>
        <taxon>Eumalacostraca</taxon>
        <taxon>Eucarida</taxon>
        <taxon>Decapoda</taxon>
        <taxon>Pleocyemata</taxon>
        <taxon>Brachyura</taxon>
        <taxon>Eubrachyura</taxon>
        <taxon>Portunoidea</taxon>
        <taxon>Portunidae</taxon>
        <taxon>Portuninae</taxon>
        <taxon>Portunus</taxon>
    </lineage>
</organism>
<comment type="caution">
    <text evidence="1">The sequence shown here is derived from an EMBL/GenBank/DDBJ whole genome shotgun (WGS) entry which is preliminary data.</text>
</comment>
<keyword evidence="2" id="KW-1185">Reference proteome</keyword>
<accession>A0A5B7KJC5</accession>
<name>A0A5B7KJC5_PORTR</name>
<proteinExistence type="predicted"/>
<evidence type="ECO:0000313" key="1">
    <source>
        <dbReference type="EMBL" id="MPD07014.1"/>
    </source>
</evidence>
<dbReference type="Proteomes" id="UP000324222">
    <property type="component" value="Unassembled WGS sequence"/>
</dbReference>
<dbReference type="EMBL" id="VSRR010154286">
    <property type="protein sequence ID" value="MPD07014.1"/>
    <property type="molecule type" value="Genomic_DNA"/>
</dbReference>
<sequence length="71" mass="7504">MVRNTEGKLDYLSRNILGATTTTTTTSTAATSSATTITTHFIYPVKNLPALSTTIYTTATTSAAIESDQNT</sequence>
<protein>
    <submittedName>
        <fullName evidence="1">Uncharacterized protein</fullName>
    </submittedName>
</protein>
<dbReference type="AlphaFoldDB" id="A0A5B7KJC5"/>
<evidence type="ECO:0000313" key="2">
    <source>
        <dbReference type="Proteomes" id="UP000324222"/>
    </source>
</evidence>